<dbReference type="InterPro" id="IPR008402">
    <property type="entry name" value="APC_su15/mnd2"/>
</dbReference>
<keyword evidence="3" id="KW-1185">Reference proteome</keyword>
<gene>
    <name evidence="2" type="ORF">BO71DRAFT_358166</name>
</gene>
<accession>A0A319D4C1</accession>
<feature type="compositionally biased region" description="Low complexity" evidence="1">
    <location>
        <begin position="41"/>
        <end position="52"/>
    </location>
</feature>
<organism evidence="2 3">
    <name type="scientific">Aspergillus ellipticus CBS 707.79</name>
    <dbReference type="NCBI Taxonomy" id="1448320"/>
    <lineage>
        <taxon>Eukaryota</taxon>
        <taxon>Fungi</taxon>
        <taxon>Dikarya</taxon>
        <taxon>Ascomycota</taxon>
        <taxon>Pezizomycotina</taxon>
        <taxon>Eurotiomycetes</taxon>
        <taxon>Eurotiomycetidae</taxon>
        <taxon>Eurotiales</taxon>
        <taxon>Aspergillaceae</taxon>
        <taxon>Aspergillus</taxon>
        <taxon>Aspergillus subgen. Circumdati</taxon>
    </lineage>
</organism>
<dbReference type="Pfam" id="PF05841">
    <property type="entry name" value="Apc15p"/>
    <property type="match status" value="1"/>
</dbReference>
<feature type="compositionally biased region" description="Low complexity" evidence="1">
    <location>
        <begin position="134"/>
        <end position="143"/>
    </location>
</feature>
<dbReference type="EMBL" id="KZ825928">
    <property type="protein sequence ID" value="PYH92009.1"/>
    <property type="molecule type" value="Genomic_DNA"/>
</dbReference>
<dbReference type="OrthoDB" id="5320532at2759"/>
<dbReference type="AlphaFoldDB" id="A0A319D4C1"/>
<evidence type="ECO:0000313" key="3">
    <source>
        <dbReference type="Proteomes" id="UP000247810"/>
    </source>
</evidence>
<sequence>MLSLPLITPRDSHELWFGSSQPHRSSSHHHPSTAEAQTSTRRNGNNQPNGRGLSAASGNMLSSLLLEERALRARKNNIASFGYSWIKPAGCPKTMLGMKEEEAEREEAMAAAAAEMAAATAAVDTGVDGMDEFGGQTQGTMDGDGQDDTGMERDLDDDIPDADADGLIEEGEEGLEEEDVVDEEGYLERDLDDDIPEAFPDDDDEDEDGNLDEENDEFNNQPDLDGDIPSAAEEDYEDDGMSEEDGMGRDLDDDIPEAAEDRSEQEEEWQHTDTDVEFDDEEDVSFSQDPFTQSLRASTTSSRGLPPPPVRRERGTEAQRRFLQRWSGGGDAFDTSSMLVDEEDLRASLASQASRRSVFGRFPRRRTGGPRDSLE</sequence>
<dbReference type="STRING" id="1448320.A0A319D4C1"/>
<feature type="region of interest" description="Disordered" evidence="1">
    <location>
        <begin position="356"/>
        <end position="375"/>
    </location>
</feature>
<protein>
    <submittedName>
        <fullName evidence="2">Uncharacterized protein</fullName>
    </submittedName>
</protein>
<evidence type="ECO:0000256" key="1">
    <source>
        <dbReference type="SAM" id="MobiDB-lite"/>
    </source>
</evidence>
<feature type="region of interest" description="Disordered" evidence="1">
    <location>
        <begin position="133"/>
        <end position="318"/>
    </location>
</feature>
<proteinExistence type="predicted"/>
<feature type="compositionally biased region" description="Acidic residues" evidence="1">
    <location>
        <begin position="275"/>
        <end position="284"/>
    </location>
</feature>
<dbReference type="Proteomes" id="UP000247810">
    <property type="component" value="Unassembled WGS sequence"/>
</dbReference>
<evidence type="ECO:0000313" key="2">
    <source>
        <dbReference type="EMBL" id="PYH92009.1"/>
    </source>
</evidence>
<dbReference type="GO" id="GO:0005680">
    <property type="term" value="C:anaphase-promoting complex"/>
    <property type="evidence" value="ECO:0007669"/>
    <property type="project" value="InterPro"/>
</dbReference>
<feature type="compositionally biased region" description="Acidic residues" evidence="1">
    <location>
        <begin position="232"/>
        <end position="267"/>
    </location>
</feature>
<feature type="compositionally biased region" description="Polar residues" evidence="1">
    <location>
        <begin position="288"/>
        <end position="303"/>
    </location>
</feature>
<dbReference type="GO" id="GO:0031145">
    <property type="term" value="P:anaphase-promoting complex-dependent catabolic process"/>
    <property type="evidence" value="ECO:0007669"/>
    <property type="project" value="InterPro"/>
</dbReference>
<reference evidence="2 3" key="1">
    <citation type="submission" date="2018-02" db="EMBL/GenBank/DDBJ databases">
        <title>The genomes of Aspergillus section Nigri reveals drivers in fungal speciation.</title>
        <authorList>
            <consortium name="DOE Joint Genome Institute"/>
            <person name="Vesth T.C."/>
            <person name="Nybo J."/>
            <person name="Theobald S."/>
            <person name="Brandl J."/>
            <person name="Frisvad J.C."/>
            <person name="Nielsen K.F."/>
            <person name="Lyhne E.K."/>
            <person name="Kogle M.E."/>
            <person name="Kuo A."/>
            <person name="Riley R."/>
            <person name="Clum A."/>
            <person name="Nolan M."/>
            <person name="Lipzen A."/>
            <person name="Salamov A."/>
            <person name="Henrissat B."/>
            <person name="Wiebenga A."/>
            <person name="De vries R.P."/>
            <person name="Grigoriev I.V."/>
            <person name="Mortensen U.H."/>
            <person name="Andersen M.R."/>
            <person name="Baker S.E."/>
        </authorList>
    </citation>
    <scope>NUCLEOTIDE SEQUENCE [LARGE SCALE GENOMIC DNA]</scope>
    <source>
        <strain evidence="2 3">CBS 707.79</strain>
    </source>
</reference>
<dbReference type="VEuPathDB" id="FungiDB:BO71DRAFT_358166"/>
<feature type="region of interest" description="Disordered" evidence="1">
    <location>
        <begin position="15"/>
        <end position="56"/>
    </location>
</feature>
<name>A0A319D4C1_9EURO</name>
<feature type="compositionally biased region" description="Acidic residues" evidence="1">
    <location>
        <begin position="144"/>
        <end position="217"/>
    </location>
</feature>